<feature type="domain" description="Aspartokinase ACT" evidence="11">
    <location>
        <begin position="426"/>
        <end position="484"/>
    </location>
</feature>
<dbReference type="GO" id="GO:0009088">
    <property type="term" value="P:threonine biosynthetic process"/>
    <property type="evidence" value="ECO:0007669"/>
    <property type="project" value="UniProtKB-UniPathway"/>
</dbReference>
<gene>
    <name evidence="12" type="ORF">SAMN05443244_0494</name>
</gene>
<evidence type="ECO:0000259" key="11">
    <source>
        <dbReference type="Pfam" id="PF22468"/>
    </source>
</evidence>
<sequence>MKWIMPPVLDWTRGRRAMVEGSSAGDQRKPKSSGAPIVVMKFGGTSVQDAAAIHRTISIVKGRRDRGLRPVVVVSAMAKVTDQLLLAAEAAAVNDTQQAMEISRSLRERHLGTAADLVGRNIQAVAKVIHENFDKLEDILRGVAAVGELTKRTIDLISSYGERLSSRIVADAFEHRGIRSAHVDARTCIITNSHHGRAVPQTELIGARLHEHVLPLLEVSAIPILGGFIGSAANGITTTLGRGGSDFTAALVGSGLNAGAIEIWTDVNGIMTTDPRICPDALRVRALSFEEAAELAYFGAKVLHPSTILPAVKKDIPVWVLNSHNPLNEGTKITAFAPRSSSPLKSISAKKHLTIIHIVSSRMLMSHKFLRASFEVFDRYACAVNMVSTSEVSISVSIDATDELPGIIADLSQIATVRTEERKALICLVGENIQGHKGLSERVFSAVREINLDMISQGANGINMSFMIDGTAVEGAVRSLHREFFADPDPAIFDLANTGKAVASAVLSKPRIADPSGVAKPAFAGVP</sequence>
<dbReference type="PROSITE" id="PS00324">
    <property type="entry name" value="ASPARTOKINASE"/>
    <property type="match status" value="1"/>
</dbReference>
<evidence type="ECO:0000256" key="1">
    <source>
        <dbReference type="ARBA" id="ARBA00004766"/>
    </source>
</evidence>
<dbReference type="InterPro" id="IPR045865">
    <property type="entry name" value="ACT-like_dom_sf"/>
</dbReference>
<dbReference type="Pfam" id="PF22468">
    <property type="entry name" value="ACT_9"/>
    <property type="match status" value="1"/>
</dbReference>
<dbReference type="CDD" id="cd04243">
    <property type="entry name" value="AAK_AK-HSDH-like"/>
    <property type="match status" value="1"/>
</dbReference>
<keyword evidence="4" id="KW-0547">Nucleotide-binding</keyword>
<dbReference type="GO" id="GO:0004072">
    <property type="term" value="F:aspartate kinase activity"/>
    <property type="evidence" value="ECO:0007669"/>
    <property type="project" value="UniProtKB-EC"/>
</dbReference>
<dbReference type="NCBIfam" id="NF006570">
    <property type="entry name" value="PRK09084.1"/>
    <property type="match status" value="1"/>
</dbReference>
<dbReference type="UniPathway" id="UPA00050">
    <property type="reaction ID" value="UER00461"/>
</dbReference>
<dbReference type="GO" id="GO:0009089">
    <property type="term" value="P:lysine biosynthetic process via diaminopimelate"/>
    <property type="evidence" value="ECO:0007669"/>
    <property type="project" value="UniProtKB-UniPathway"/>
</dbReference>
<keyword evidence="6" id="KW-0067">ATP-binding</keyword>
<feature type="domain" description="Aspartate/glutamate/uridylate kinase" evidence="10">
    <location>
        <begin position="37"/>
        <end position="322"/>
    </location>
</feature>
<dbReference type="PANTHER" id="PTHR21499">
    <property type="entry name" value="ASPARTATE KINASE"/>
    <property type="match status" value="1"/>
</dbReference>
<organism evidence="12 13">
    <name type="scientific">Terriglobus roseus</name>
    <dbReference type="NCBI Taxonomy" id="392734"/>
    <lineage>
        <taxon>Bacteria</taxon>
        <taxon>Pseudomonadati</taxon>
        <taxon>Acidobacteriota</taxon>
        <taxon>Terriglobia</taxon>
        <taxon>Terriglobales</taxon>
        <taxon>Acidobacteriaceae</taxon>
        <taxon>Terriglobus</taxon>
    </lineage>
</organism>
<dbReference type="InterPro" id="IPR001341">
    <property type="entry name" value="Asp_kinase"/>
</dbReference>
<dbReference type="InterPro" id="IPR018042">
    <property type="entry name" value="Aspartate_kinase_CS"/>
</dbReference>
<dbReference type="GO" id="GO:0009090">
    <property type="term" value="P:homoserine biosynthetic process"/>
    <property type="evidence" value="ECO:0007669"/>
    <property type="project" value="TreeGrafter"/>
</dbReference>
<dbReference type="Gene3D" id="1.20.120.1320">
    <property type="entry name" value="Aspartokinase, catalytic domain"/>
    <property type="match status" value="1"/>
</dbReference>
<dbReference type="Gene3D" id="3.30.70.260">
    <property type="match status" value="2"/>
</dbReference>
<dbReference type="Pfam" id="PF00696">
    <property type="entry name" value="AA_kinase"/>
    <property type="match status" value="1"/>
</dbReference>
<evidence type="ECO:0000256" key="4">
    <source>
        <dbReference type="ARBA" id="ARBA00022741"/>
    </source>
</evidence>
<comment type="catalytic activity">
    <reaction evidence="7 8">
        <text>L-aspartate + ATP = 4-phospho-L-aspartate + ADP</text>
        <dbReference type="Rhea" id="RHEA:23776"/>
        <dbReference type="ChEBI" id="CHEBI:29991"/>
        <dbReference type="ChEBI" id="CHEBI:30616"/>
        <dbReference type="ChEBI" id="CHEBI:57535"/>
        <dbReference type="ChEBI" id="CHEBI:456216"/>
        <dbReference type="EC" id="2.7.2.4"/>
    </reaction>
</comment>
<dbReference type="EC" id="2.7.2.4" evidence="8"/>
<dbReference type="SUPFAM" id="SSF55021">
    <property type="entry name" value="ACT-like"/>
    <property type="match status" value="2"/>
</dbReference>
<evidence type="ECO:0000256" key="9">
    <source>
        <dbReference type="RuleBase" id="RU004249"/>
    </source>
</evidence>
<evidence type="ECO:0000313" key="12">
    <source>
        <dbReference type="EMBL" id="SEB43464.1"/>
    </source>
</evidence>
<dbReference type="Proteomes" id="UP000182409">
    <property type="component" value="Unassembled WGS sequence"/>
</dbReference>
<name>A0A1H4JAW5_9BACT</name>
<dbReference type="EMBL" id="FNSD01000001">
    <property type="protein sequence ID" value="SEB43464.1"/>
    <property type="molecule type" value="Genomic_DNA"/>
</dbReference>
<evidence type="ECO:0000256" key="6">
    <source>
        <dbReference type="ARBA" id="ARBA00022840"/>
    </source>
</evidence>
<dbReference type="CDD" id="cd04892">
    <property type="entry name" value="ACT_AK-like_2"/>
    <property type="match status" value="1"/>
</dbReference>
<evidence type="ECO:0000259" key="10">
    <source>
        <dbReference type="Pfam" id="PF00696"/>
    </source>
</evidence>
<comment type="pathway">
    <text evidence="9">Amino-acid biosynthesis; L-threonine biosynthesis; L-threonine from L-aspartate: step 1/5.</text>
</comment>
<dbReference type="InterPro" id="IPR042199">
    <property type="entry name" value="AsparK_Bifunc_asparK/hSer_DH"/>
</dbReference>
<dbReference type="InterPro" id="IPR036393">
    <property type="entry name" value="AceGlu_kinase-like_sf"/>
</dbReference>
<evidence type="ECO:0000256" key="8">
    <source>
        <dbReference type="RuleBase" id="RU003448"/>
    </source>
</evidence>
<reference evidence="12 13" key="1">
    <citation type="submission" date="2016-10" db="EMBL/GenBank/DDBJ databases">
        <authorList>
            <person name="de Groot N.N."/>
        </authorList>
    </citation>
    <scope>NUCLEOTIDE SEQUENCE [LARGE SCALE GENOMIC DNA]</scope>
    <source>
        <strain evidence="12 13">AB35.6</strain>
    </source>
</reference>
<dbReference type="InterPro" id="IPR001048">
    <property type="entry name" value="Asp/Glu/Uridylate_kinase"/>
</dbReference>
<evidence type="ECO:0000256" key="2">
    <source>
        <dbReference type="ARBA" id="ARBA00010122"/>
    </source>
</evidence>
<evidence type="ECO:0000256" key="5">
    <source>
        <dbReference type="ARBA" id="ARBA00022777"/>
    </source>
</evidence>
<dbReference type="GO" id="GO:0005524">
    <property type="term" value="F:ATP binding"/>
    <property type="evidence" value="ECO:0007669"/>
    <property type="project" value="UniProtKB-KW"/>
</dbReference>
<dbReference type="Gene3D" id="3.40.1160.10">
    <property type="entry name" value="Acetylglutamate kinase-like"/>
    <property type="match status" value="1"/>
</dbReference>
<protein>
    <recommendedName>
        <fullName evidence="8">Aspartokinase</fullName>
        <ecNumber evidence="8">2.7.2.4</ecNumber>
    </recommendedName>
</protein>
<proteinExistence type="inferred from homology"/>
<evidence type="ECO:0000256" key="7">
    <source>
        <dbReference type="ARBA" id="ARBA00047872"/>
    </source>
</evidence>
<dbReference type="GO" id="GO:0005829">
    <property type="term" value="C:cytosol"/>
    <property type="evidence" value="ECO:0007669"/>
    <property type="project" value="TreeGrafter"/>
</dbReference>
<keyword evidence="9" id="KW-0028">Amino-acid biosynthesis</keyword>
<dbReference type="AlphaFoldDB" id="A0A1H4JAW5"/>
<dbReference type="UniPathway" id="UPA00034">
    <property type="reaction ID" value="UER00015"/>
</dbReference>
<dbReference type="InterPro" id="IPR054352">
    <property type="entry name" value="ACT_Aspartokinase"/>
</dbReference>
<keyword evidence="5 8" id="KW-0418">Kinase</keyword>
<dbReference type="SUPFAM" id="SSF53633">
    <property type="entry name" value="Carbamate kinase-like"/>
    <property type="match status" value="1"/>
</dbReference>
<comment type="pathway">
    <text evidence="9">Amino-acid biosynthesis; L-methionine biosynthesis via de novo pathway; L-homoserine from L-aspartate: step 1/3.</text>
</comment>
<dbReference type="UniPathway" id="UPA00051">
    <property type="reaction ID" value="UER00462"/>
</dbReference>
<dbReference type="PANTHER" id="PTHR21499:SF59">
    <property type="entry name" value="ASPARTOKINASE"/>
    <property type="match status" value="1"/>
</dbReference>
<dbReference type="NCBIfam" id="TIGR00657">
    <property type="entry name" value="asp_kinases"/>
    <property type="match status" value="1"/>
</dbReference>
<accession>A0A1H4JAW5</accession>
<keyword evidence="3 8" id="KW-0808">Transferase</keyword>
<comment type="similarity">
    <text evidence="2 8">Belongs to the aspartokinase family.</text>
</comment>
<evidence type="ECO:0000313" key="13">
    <source>
        <dbReference type="Proteomes" id="UP000182409"/>
    </source>
</evidence>
<comment type="pathway">
    <text evidence="1 9">Amino-acid biosynthesis; L-lysine biosynthesis via DAP pathway; (S)-tetrahydrodipicolinate from L-aspartate: step 1/4.</text>
</comment>
<evidence type="ECO:0000256" key="3">
    <source>
        <dbReference type="ARBA" id="ARBA00022679"/>
    </source>
</evidence>